<dbReference type="AlphaFoldDB" id="A0A450SXL3"/>
<dbReference type="PROSITE" id="PS00475">
    <property type="entry name" value="RIBOSOMAL_L15"/>
    <property type="match status" value="1"/>
</dbReference>
<dbReference type="HAMAP" id="MF_01341">
    <property type="entry name" value="Ribosomal_uL15"/>
    <property type="match status" value="1"/>
</dbReference>
<comment type="similarity">
    <text evidence="1 4 5">Belongs to the universal ribosomal protein uL15 family.</text>
</comment>
<dbReference type="GO" id="GO:0006412">
    <property type="term" value="P:translation"/>
    <property type="evidence" value="ECO:0007669"/>
    <property type="project" value="UniProtKB-UniRule"/>
</dbReference>
<dbReference type="Gene3D" id="3.100.10.10">
    <property type="match status" value="1"/>
</dbReference>
<dbReference type="InterPro" id="IPR005749">
    <property type="entry name" value="Ribosomal_uL15_bac-type"/>
</dbReference>
<reference evidence="8" key="1">
    <citation type="submission" date="2019-02" db="EMBL/GenBank/DDBJ databases">
        <authorList>
            <person name="Gruber-Vodicka R. H."/>
            <person name="Seah K. B. B."/>
        </authorList>
    </citation>
    <scope>NUCLEOTIDE SEQUENCE</scope>
    <source>
        <strain evidence="8">BECK_BZ15</strain>
    </source>
</reference>
<accession>A0A450SXL3</accession>
<dbReference type="PANTHER" id="PTHR12934:SF11">
    <property type="entry name" value="LARGE RIBOSOMAL SUBUNIT PROTEIN UL15M"/>
    <property type="match status" value="1"/>
</dbReference>
<dbReference type="InterPro" id="IPR030878">
    <property type="entry name" value="Ribosomal_uL15"/>
</dbReference>
<evidence type="ECO:0000256" key="1">
    <source>
        <dbReference type="ARBA" id="ARBA00007320"/>
    </source>
</evidence>
<evidence type="ECO:0000256" key="4">
    <source>
        <dbReference type="HAMAP-Rule" id="MF_01341"/>
    </source>
</evidence>
<dbReference type="InterPro" id="IPR001196">
    <property type="entry name" value="Ribosomal_uL15_CS"/>
</dbReference>
<evidence type="ECO:0000256" key="3">
    <source>
        <dbReference type="ARBA" id="ARBA00023274"/>
    </source>
</evidence>
<sequence length="144" mass="15826">MRLNNFRSSQGSVYSRKRVGRGMGSGLGKTCGRGHKGQRSRSGGGVIVGFEGGQMPLQRRLPKYGFSSRKKYFTDEVRVGDLAALTVDRIDLDVLRSAKLIHQRVRRVKIILKGEVSKPFVIKGLTLTKGARVAIEAVGGRIEE</sequence>
<comment type="subunit">
    <text evidence="4">Part of the 50S ribosomal subunit.</text>
</comment>
<evidence type="ECO:0000259" key="7">
    <source>
        <dbReference type="Pfam" id="PF00828"/>
    </source>
</evidence>
<keyword evidence="3 4" id="KW-0687">Ribonucleoprotein</keyword>
<proteinExistence type="inferred from homology"/>
<protein>
    <recommendedName>
        <fullName evidence="4">Large ribosomal subunit protein uL15</fullName>
    </recommendedName>
</protein>
<feature type="compositionally biased region" description="Gly residues" evidence="6">
    <location>
        <begin position="21"/>
        <end position="31"/>
    </location>
</feature>
<dbReference type="EMBL" id="CAADEW010000085">
    <property type="protein sequence ID" value="VFJ58738.1"/>
    <property type="molecule type" value="Genomic_DNA"/>
</dbReference>
<evidence type="ECO:0000256" key="6">
    <source>
        <dbReference type="SAM" id="MobiDB-lite"/>
    </source>
</evidence>
<feature type="region of interest" description="Disordered" evidence="6">
    <location>
        <begin position="1"/>
        <end position="42"/>
    </location>
</feature>
<evidence type="ECO:0000313" key="8">
    <source>
        <dbReference type="EMBL" id="VFJ58738.1"/>
    </source>
</evidence>
<feature type="domain" description="Large ribosomal subunit protein uL15/eL18" evidence="7">
    <location>
        <begin position="81"/>
        <end position="143"/>
    </location>
</feature>
<evidence type="ECO:0000256" key="2">
    <source>
        <dbReference type="ARBA" id="ARBA00022980"/>
    </source>
</evidence>
<dbReference type="GO" id="GO:0019843">
    <property type="term" value="F:rRNA binding"/>
    <property type="evidence" value="ECO:0007669"/>
    <property type="project" value="UniProtKB-UniRule"/>
</dbReference>
<keyword evidence="2 4" id="KW-0689">Ribosomal protein</keyword>
<dbReference type="Pfam" id="PF00828">
    <property type="entry name" value="Ribosomal_L27A"/>
    <property type="match status" value="1"/>
</dbReference>
<evidence type="ECO:0000256" key="5">
    <source>
        <dbReference type="RuleBase" id="RU003888"/>
    </source>
</evidence>
<dbReference type="InterPro" id="IPR036227">
    <property type="entry name" value="Ribosomal_uL15/eL18_sf"/>
</dbReference>
<name>A0A450SXL3_9GAMM</name>
<dbReference type="GO" id="GO:0003735">
    <property type="term" value="F:structural constituent of ribosome"/>
    <property type="evidence" value="ECO:0007669"/>
    <property type="project" value="InterPro"/>
</dbReference>
<organism evidence="8">
    <name type="scientific">Candidatus Kentrum sp. FW</name>
    <dbReference type="NCBI Taxonomy" id="2126338"/>
    <lineage>
        <taxon>Bacteria</taxon>
        <taxon>Pseudomonadati</taxon>
        <taxon>Pseudomonadota</taxon>
        <taxon>Gammaproteobacteria</taxon>
        <taxon>Candidatus Kentrum</taxon>
    </lineage>
</organism>
<gene>
    <name evidence="4" type="primary">rplO</name>
    <name evidence="8" type="ORF">BECKFW1821A_GA0114235_108515</name>
</gene>
<keyword evidence="4" id="KW-0699">rRNA-binding</keyword>
<feature type="compositionally biased region" description="Polar residues" evidence="6">
    <location>
        <begin position="1"/>
        <end position="13"/>
    </location>
</feature>
<dbReference type="PANTHER" id="PTHR12934">
    <property type="entry name" value="50S RIBOSOMAL PROTEIN L15"/>
    <property type="match status" value="1"/>
</dbReference>
<keyword evidence="4" id="KW-0694">RNA-binding</keyword>
<dbReference type="NCBIfam" id="TIGR01071">
    <property type="entry name" value="rplO_bact"/>
    <property type="match status" value="1"/>
</dbReference>
<dbReference type="InterPro" id="IPR021131">
    <property type="entry name" value="Ribosomal_uL15/eL18"/>
</dbReference>
<dbReference type="SUPFAM" id="SSF52080">
    <property type="entry name" value="Ribosomal proteins L15p and L18e"/>
    <property type="match status" value="1"/>
</dbReference>
<dbReference type="GO" id="GO:0022625">
    <property type="term" value="C:cytosolic large ribosomal subunit"/>
    <property type="evidence" value="ECO:0007669"/>
    <property type="project" value="TreeGrafter"/>
</dbReference>
<comment type="function">
    <text evidence="4">Binds to the 23S rRNA.</text>
</comment>